<evidence type="ECO:0000256" key="5">
    <source>
        <dbReference type="ARBA" id="ARBA00022701"/>
    </source>
</evidence>
<evidence type="ECO:0000259" key="21">
    <source>
        <dbReference type="Pfam" id="PF17852"/>
    </source>
</evidence>
<feature type="domain" description="Dynein heavy chain linker" evidence="16">
    <location>
        <begin position="2"/>
        <end position="200"/>
    </location>
</feature>
<keyword evidence="3" id="KW-0963">Cytoplasm</keyword>
<dbReference type="Pfam" id="PF12775">
    <property type="entry name" value="AAA_7"/>
    <property type="match status" value="1"/>
</dbReference>
<dbReference type="Gene3D" id="3.80.10.10">
    <property type="entry name" value="Ribonuclease Inhibitor"/>
    <property type="match status" value="4"/>
</dbReference>
<evidence type="ECO:0000259" key="17">
    <source>
        <dbReference type="Pfam" id="PF12774"/>
    </source>
</evidence>
<dbReference type="InterPro" id="IPR001611">
    <property type="entry name" value="Leu-rich_rpt"/>
</dbReference>
<accession>A0ABQ9J7S1</accession>
<feature type="domain" description="Dynein heavy chain linker" evidence="16">
    <location>
        <begin position="201"/>
        <end position="262"/>
    </location>
</feature>
<dbReference type="Gene3D" id="6.10.140.1060">
    <property type="match status" value="1"/>
</dbReference>
<dbReference type="Gene3D" id="1.10.472.130">
    <property type="match status" value="1"/>
</dbReference>
<dbReference type="Pfam" id="PF12780">
    <property type="entry name" value="AAA_8"/>
    <property type="match status" value="1"/>
</dbReference>
<keyword evidence="9" id="KW-0243">Dynein</keyword>
<dbReference type="Gene3D" id="1.20.920.20">
    <property type="match status" value="2"/>
</dbReference>
<dbReference type="PANTHER" id="PTHR46532">
    <property type="entry name" value="MALE FERTILITY FACTOR KL5"/>
    <property type="match status" value="1"/>
</dbReference>
<gene>
    <name evidence="24" type="ORF">NQ317_017905</name>
</gene>
<dbReference type="Pfam" id="PF13855">
    <property type="entry name" value="LRR_8"/>
    <property type="match status" value="3"/>
</dbReference>
<dbReference type="InterPro" id="IPR024317">
    <property type="entry name" value="Dynein_heavy_chain_D4_dom"/>
</dbReference>
<evidence type="ECO:0000256" key="6">
    <source>
        <dbReference type="ARBA" id="ARBA00022737"/>
    </source>
</evidence>
<comment type="caution">
    <text evidence="24">The sequence shown here is derived from an EMBL/GenBank/DDBJ whole genome shotgun (WGS) entry which is preliminary data.</text>
</comment>
<evidence type="ECO:0000259" key="18">
    <source>
        <dbReference type="Pfam" id="PF12777"/>
    </source>
</evidence>
<dbReference type="SMART" id="SM00365">
    <property type="entry name" value="LRR_SD22"/>
    <property type="match status" value="4"/>
</dbReference>
<organism evidence="24 25">
    <name type="scientific">Molorchus minor</name>
    <dbReference type="NCBI Taxonomy" id="1323400"/>
    <lineage>
        <taxon>Eukaryota</taxon>
        <taxon>Metazoa</taxon>
        <taxon>Ecdysozoa</taxon>
        <taxon>Arthropoda</taxon>
        <taxon>Hexapoda</taxon>
        <taxon>Insecta</taxon>
        <taxon>Pterygota</taxon>
        <taxon>Neoptera</taxon>
        <taxon>Endopterygota</taxon>
        <taxon>Coleoptera</taxon>
        <taxon>Polyphaga</taxon>
        <taxon>Cucujiformia</taxon>
        <taxon>Chrysomeloidea</taxon>
        <taxon>Cerambycidae</taxon>
        <taxon>Lamiinae</taxon>
        <taxon>Monochamini</taxon>
        <taxon>Molorchus</taxon>
    </lineage>
</organism>
<dbReference type="Pfam" id="PF03028">
    <property type="entry name" value="Dynein_heavy"/>
    <property type="match status" value="1"/>
</dbReference>
<feature type="region of interest" description="Disordered" evidence="14">
    <location>
        <begin position="753"/>
        <end position="772"/>
    </location>
</feature>
<keyword evidence="4" id="KW-0433">Leucine-rich repeat</keyword>
<keyword evidence="12" id="KW-0206">Cytoskeleton</keyword>
<dbReference type="Gene3D" id="1.10.287.2620">
    <property type="match status" value="1"/>
</dbReference>
<dbReference type="InterPro" id="IPR042222">
    <property type="entry name" value="Dynein_2_N"/>
</dbReference>
<dbReference type="InterPro" id="IPR013602">
    <property type="entry name" value="Dynein_heavy_linker"/>
</dbReference>
<dbReference type="Gene3D" id="1.20.58.1120">
    <property type="match status" value="1"/>
</dbReference>
<dbReference type="InterPro" id="IPR035699">
    <property type="entry name" value="AAA_6"/>
</dbReference>
<feature type="domain" description="Dynein heavy chain hydrolytic ATP-binding dynein motor region" evidence="17">
    <location>
        <begin position="413"/>
        <end position="740"/>
    </location>
</feature>
<feature type="domain" description="Dynein heavy chain AAA 5 extension" evidence="21">
    <location>
        <begin position="836"/>
        <end position="967"/>
    </location>
</feature>
<feature type="domain" description="Dynein heavy chain AAA module D4" evidence="19">
    <location>
        <begin position="1280"/>
        <end position="1420"/>
    </location>
</feature>
<dbReference type="SMART" id="SM00369">
    <property type="entry name" value="LRR_TYP"/>
    <property type="match status" value="14"/>
</dbReference>
<keyword evidence="7" id="KW-0547">Nucleotide-binding</keyword>
<dbReference type="InterPro" id="IPR042219">
    <property type="entry name" value="AAA_lid_11_sf"/>
</dbReference>
<dbReference type="Pfam" id="PF18199">
    <property type="entry name" value="Dynein_C"/>
    <property type="match status" value="1"/>
</dbReference>
<evidence type="ECO:0000259" key="15">
    <source>
        <dbReference type="Pfam" id="PF03028"/>
    </source>
</evidence>
<evidence type="ECO:0000256" key="7">
    <source>
        <dbReference type="ARBA" id="ARBA00022741"/>
    </source>
</evidence>
<dbReference type="Pfam" id="PF12774">
    <property type="entry name" value="AAA_6"/>
    <property type="match status" value="1"/>
</dbReference>
<dbReference type="Pfam" id="PF12781">
    <property type="entry name" value="AAA_9"/>
    <property type="match status" value="1"/>
</dbReference>
<comment type="subcellular location">
    <subcellularLocation>
        <location evidence="1">Cytoplasm</location>
        <location evidence="1">Cytoskeleton</location>
    </subcellularLocation>
</comment>
<dbReference type="Gene3D" id="1.20.1270.280">
    <property type="match status" value="1"/>
</dbReference>
<proteinExistence type="inferred from homology"/>
<dbReference type="InterPro" id="IPR024743">
    <property type="entry name" value="Dynein_HC_stalk"/>
</dbReference>
<dbReference type="EMBL" id="JAPWTJ010001128">
    <property type="protein sequence ID" value="KAJ8973703.1"/>
    <property type="molecule type" value="Genomic_DNA"/>
</dbReference>
<feature type="domain" description="Dynein heavy chain region D6 P-loop" evidence="15">
    <location>
        <begin position="3015"/>
        <end position="3123"/>
    </location>
</feature>
<feature type="domain" description="Dynein heavy chain ATP-binding dynein motor region" evidence="20">
    <location>
        <begin position="2550"/>
        <end position="2770"/>
    </location>
</feature>
<dbReference type="PROSITE" id="PS51450">
    <property type="entry name" value="LRR"/>
    <property type="match status" value="2"/>
</dbReference>
<keyword evidence="6" id="KW-0677">Repeat</keyword>
<feature type="domain" description="Dynein heavy chain AAA lid" evidence="22">
    <location>
        <begin position="3154"/>
        <end position="3293"/>
    </location>
</feature>
<comment type="similarity">
    <text evidence="2">Belongs to the dynein heavy chain family.</text>
</comment>
<dbReference type="InterPro" id="IPR041658">
    <property type="entry name" value="AAA_lid_11"/>
</dbReference>
<feature type="domain" description="Dynein heavy chain coiled coil stalk" evidence="18">
    <location>
        <begin position="1460"/>
        <end position="1580"/>
    </location>
</feature>
<evidence type="ECO:0000256" key="4">
    <source>
        <dbReference type="ARBA" id="ARBA00022614"/>
    </source>
</evidence>
<name>A0ABQ9J7S1_9CUCU</name>
<feature type="coiled-coil region" evidence="13">
    <location>
        <begin position="1468"/>
        <end position="1533"/>
    </location>
</feature>
<dbReference type="InterPro" id="IPR026983">
    <property type="entry name" value="DHC"/>
</dbReference>
<evidence type="ECO:0000256" key="8">
    <source>
        <dbReference type="ARBA" id="ARBA00022840"/>
    </source>
</evidence>
<dbReference type="InterPro" id="IPR003591">
    <property type="entry name" value="Leu-rich_rpt_typical-subtyp"/>
</dbReference>
<dbReference type="InterPro" id="IPR043160">
    <property type="entry name" value="Dynein_C_barrel"/>
</dbReference>
<evidence type="ECO:0000313" key="24">
    <source>
        <dbReference type="EMBL" id="KAJ8973703.1"/>
    </source>
</evidence>
<keyword evidence="25" id="KW-1185">Reference proteome</keyword>
<evidence type="ECO:0000256" key="12">
    <source>
        <dbReference type="ARBA" id="ARBA00023212"/>
    </source>
</evidence>
<keyword evidence="10 13" id="KW-0175">Coiled coil</keyword>
<dbReference type="Gene3D" id="3.40.50.300">
    <property type="entry name" value="P-loop containing nucleotide triphosphate hydrolases"/>
    <property type="match status" value="6"/>
</dbReference>
<dbReference type="InterPro" id="IPR043157">
    <property type="entry name" value="Dynein_AAA1S"/>
</dbReference>
<evidence type="ECO:0000256" key="1">
    <source>
        <dbReference type="ARBA" id="ARBA00004245"/>
    </source>
</evidence>
<dbReference type="Gene3D" id="3.10.490.20">
    <property type="match status" value="1"/>
</dbReference>
<dbReference type="InterPro" id="IPR041228">
    <property type="entry name" value="Dynein_C"/>
</dbReference>
<keyword evidence="11" id="KW-0505">Motor protein</keyword>
<evidence type="ECO:0000259" key="22">
    <source>
        <dbReference type="Pfam" id="PF18198"/>
    </source>
</evidence>
<keyword evidence="5" id="KW-0493">Microtubule</keyword>
<dbReference type="PANTHER" id="PTHR46532:SF4">
    <property type="entry name" value="AAA+ ATPASE DOMAIN-CONTAINING PROTEIN"/>
    <property type="match status" value="1"/>
</dbReference>
<dbReference type="Gene3D" id="1.10.8.1220">
    <property type="match status" value="1"/>
</dbReference>
<evidence type="ECO:0000259" key="16">
    <source>
        <dbReference type="Pfam" id="PF08393"/>
    </source>
</evidence>
<dbReference type="InterPro" id="IPR041466">
    <property type="entry name" value="Dynein_AAA5_ext"/>
</dbReference>
<evidence type="ECO:0000256" key="3">
    <source>
        <dbReference type="ARBA" id="ARBA00022490"/>
    </source>
</evidence>
<dbReference type="Gene3D" id="1.20.140.100">
    <property type="entry name" value="Dynein heavy chain, N-terminal domain 2"/>
    <property type="match status" value="1"/>
</dbReference>
<keyword evidence="8" id="KW-0067">ATP-binding</keyword>
<evidence type="ECO:0000256" key="14">
    <source>
        <dbReference type="SAM" id="MobiDB-lite"/>
    </source>
</evidence>
<dbReference type="Gene3D" id="1.20.920.30">
    <property type="match status" value="1"/>
</dbReference>
<evidence type="ECO:0000259" key="19">
    <source>
        <dbReference type="Pfam" id="PF12780"/>
    </source>
</evidence>
<evidence type="ECO:0000259" key="23">
    <source>
        <dbReference type="Pfam" id="PF18199"/>
    </source>
</evidence>
<dbReference type="Pfam" id="PF08393">
    <property type="entry name" value="DHC_N2"/>
    <property type="match status" value="2"/>
</dbReference>
<evidence type="ECO:0000259" key="20">
    <source>
        <dbReference type="Pfam" id="PF12781"/>
    </source>
</evidence>
<dbReference type="SUPFAM" id="SSF52058">
    <property type="entry name" value="L domain-like"/>
    <property type="match status" value="2"/>
</dbReference>
<reference evidence="24" key="1">
    <citation type="journal article" date="2023" name="Insect Mol. Biol.">
        <title>Genome sequencing provides insights into the evolution of gene families encoding plant cell wall-degrading enzymes in longhorned beetles.</title>
        <authorList>
            <person name="Shin N.R."/>
            <person name="Okamura Y."/>
            <person name="Kirsch R."/>
            <person name="Pauchet Y."/>
        </authorList>
    </citation>
    <scope>NUCLEOTIDE SEQUENCE</scope>
    <source>
        <strain evidence="24">MMC_N1</strain>
    </source>
</reference>
<dbReference type="InterPro" id="IPR032675">
    <property type="entry name" value="LRR_dom_sf"/>
</dbReference>
<dbReference type="InterPro" id="IPR035706">
    <property type="entry name" value="AAA_9"/>
</dbReference>
<protein>
    <submittedName>
        <fullName evidence="24">Uncharacterized protein</fullName>
    </submittedName>
</protein>
<dbReference type="SUPFAM" id="SSF52540">
    <property type="entry name" value="P-loop containing nucleoside triphosphate hydrolases"/>
    <property type="match status" value="3"/>
</dbReference>
<evidence type="ECO:0000256" key="2">
    <source>
        <dbReference type="ARBA" id="ARBA00008887"/>
    </source>
</evidence>
<dbReference type="Gene3D" id="1.10.8.710">
    <property type="match status" value="1"/>
</dbReference>
<dbReference type="Pfam" id="PF18198">
    <property type="entry name" value="AAA_lid_11"/>
    <property type="match status" value="1"/>
</dbReference>
<sequence>MCPLLELMANRAMKPRHWQRIMDSLKHTFDFESEGFSLKNILEAPLLQHKEDIEVNSTYLRVLTMKERDIESKLRQVTNEWSVQELTFMPFNNRGELLLRGDTTAETIGQLEDSLMVLGSLFVESKQIVQWVNDLSNTNEILERWLLVQNMWVYLEAVFVGGDIAKQLPKEAKRFAKIDKSWQKIMQRAHETPGVVACCVERKRTMFPRFFFVSDPALLEILGQASDSHTIQNHLLSIFDNTRWVKFHDIEYNKIIGVISSEVIEHFTIPLHAIIRLAWVMINDPGLNLLQFLDKVPAQIGLLGLQMIWTRDSELALLQARHDKKVMPDTNNKFLELLNTLIDQTTRDLTKIERTKFETLITSHVHQRDIFDILCRLNVRHINDFEWLKQCRFYFKEEQDKTLIIITDVIFSYQNEYLGCTDRLVITPLTDRCYITLAQALAMSMGGAPCGPAGTGKTETVKDMGKTLAKYVVVFNCSDQMDYRGLGRIYKGLAQSGSWGCFDEFNRIELPVLSVAAQQVAVVLASKREKKKMFQFTDGDVIEMCPEFGIFITMNPGYAGRKELPENLKIQFRTVAMMVPDRQIIIRVKLASCGFLENITLARKFYTLYKLCEEQLTKQVHYDFGLRNILSVLRSLGAAKRVNNKDTESTIVMRVLRDMNLSKLIDEDEPLFISLVADLFPNQALEKTAYPELEDAINAQVEQAVLITHTPWVLKLIQLYETQRVRHGIMTLGPTGAGKTTCIQTLMGALSQLGDSHRGDEDEPKGHNGSPNVCEWRSLIDGSKLQNHLRTHNIDNASPATVSRNGMVYMSSSGLTWRPVVKAWMKKRTEQEQDVLMPLFDDSFSELYSWVTQNLSLVIDVLQCNIILQMLKLLEDFLDPTGFNSKPGKRKNRRSQSTYPRTLSKDICVRSHWSMGAYLDMDDRLQYDQFLKSNLAILNLPLNNRKNPDANVFDYVVNSDGEWVHWSTMVTNYVYPETSTPEYATILVPIPDNANRATAKTVMMKSYMKKANPEVYLNRAFNFSSATSPYQFQKTLESYVEKRMGNKFGPGNGKKMIVFIDDINLPEINCWGDQVTNEIVRQIMDMGGFYSLEKPGEFTTIVDVQFVAAMGQPGGGKNDIPSRLKRQFCWNSIHGYRLRGMVDVTLKHECARVFSDRFTIQADKDWFNAELLNMVEEHLGKELRTKSEANPVFLTEKKAAKMPQNLRVKERTLIWSCPKVYEPVSEDDILRERLDMFLSQFNEMVRGNGMDLVFFPDAMLHLVKISRVIRHPRGNVMLVEDLKMLYRSCGCQGKGTTFIFTDLDIKEEGFLEYLNNILSGGAISNLFTKDEQAEIIQELTPIMRRENQKRTLNHEVVMEYFMNKTCQNLHIVFCFSPVGEKFRNRALRFPALISGCTIDWFQPWPKDALVSVAQHFLNDFQIVLFRRATHVTPKSYLNFIAGYKSIYNSKQLELNNGALRMDTGLEKLAEASSSVLVLKKELAAMEQELADASQRAERVLTGEIVKNQVQRVKEKAEALVSSIAEEKALAEQKLEAAKPALEEAEAALNTIKPAHIATVRKLGRPPHLIMRIMDCVLILFQRKLHPVVADAAASCPKPSWPESLKGTNKDDFLKEFYESSWNVQCLEYLEYTINIEDSYFDVIEYFPPIFGTRCSRSMGSLTIKNSLVQQITNSALNELSKLHTLDLSHNRLSNISFVRFLPQSIDSLFLNGNNITYIDDGFKNLPNLKVVDMSFNQLTVLDFNMFLNRKSYLENLNFNNNEIHTLELLSVKFGKIERLSLSHNNIESFSETHAFDYVDLSYNRLSVAAISYGKTLLNVSGNRNLRGIKVVNQLDSVYVDTLDISFTNILLPIDASLKVKRKLLLNGNNIPVINKSILRDILSYEKNDLSNSSIAEISKGSFSSLSSELIDLKKHAFKDLDCHVLILSDNRLDNITGVFRKLAVTKVDLSFNPISIINNNSFIDCRGIEVLNFSNCAIKGIEEQAFFGLNFLHILDLSRNRFIILGSNTFSNLPIHTLKLEGARIDTVHEKAFNGLPNLIVLNMSGVGLTTLHPYSFYNLSGTRTVDLRSNNISTIPNNLFSIMNSLNAIYLEGNNMSTLNMFSDSLKVPNVTVTFNGIFNKRNEVYNIDTEHLRFKNSTIKRLNKDSFSGLYNLKGLYFDDSSIGFVEVGALNGLYDLKGGLDMLRVLHLEYNNLQSIDSPSPFADLGEMRELHLEFNNIASLHKNSFKGLPLQSLYLQNNNIKEFPVGVFSFLPSLNYLNFSKNLMESLKTGAFSNLKSLKVLDLSSNVLNSIEYVDIFFSMKHLKTLWLDRNNLKLFDFHRFLVNLKELMASATFLLQLQNYPKDMINNEMVELLQPYFEMEDYNMDTARRVCGDVAGLLSWTKAMAFFHSVNKEVLPLKANLTLQEARLKVAMDDLAAAEKQLEEREQSLRDVKEQYDKAVLEKQRLTDAANLCLRKMNTATALINGLGGEKVRWTQQSKDFKEQLGKLATSCWLQDSCPIAGLTIRNSEETWSRYGWKFSLTKKIPYTDNLNITNMLVESATVSEWTLQGLPNDELSVQNALIVTKSRSYPLLIDPQSQGKMWIKNKESDNNLQITSLNHKYFRTHLEDCLSLGKPLLIEDIDVELDPVLDNVLEKNFVKSGSIEKVIVGDKECDVLKGFMLYITTKLPNPPYSPEISAKSSIIDFTVTMLGLEDQLLGRVIQMEKTDLEAERVALFESVVQNQRRMKELETNLLIRLNETQGSLVDDEELINVLQVTKATAEEVTQKLIVSAQTEKKINIAREEFRAVAARGSILYFLIVEMSNVNVMYQNSLKQFLVLFDNSIVKSEKSTVTADRINIILKYLTHEVWTFTQRSLYERHKALFTLMTAMKIDLHDGVITHEEFMVFIKGGASLDLNAVAPKPFRWILDITWLNLVEIHKLKTFSDILVKKITKRSGRRGTKKEKPEEDIPCGYQKTLDVFRKLLLIRSWSPDRTLSQARKYIMDSLGEEYGEPCILDLEALWGESDSGTPLICILSIGSDPSPQIAALAKSKDIRLKAVSMGQGQEIVARDMIETSMVNGGWVLLQNIHLSLPFASEAMSMVVDAEKMDDSFRIWLTTEVHEQFPIGLLQMAIKFTNEPPQGIRASLKRTYQAITQDFLDYSAQSQWPPLLYAVAFLHTIVQERRKFGPLGWNVPYEFNQSDFAACVQFIQNHLDDMDPKKGVSWPTICYMLGEVQYGGRVTDDFDKRLLITFTQVWFCDVLLRPGFEFYKGYKVPQTRNLQGYIDYINSLPATDSPEVFGLHSNADITYQINTAKGILDTILSVQPKEGGGGGGETRESVVYCLADDMLEKLPQQYNSFEVKEALQRMGPLLPMNIFLRQEVDRIQKVLKEVKSTLTDLKLAIDGTIVMSQSLKAALDSMYDAIVPERWLKVSWESATLGFWYTELLERDAQFRNWCTNGKPNVFWMTGFFNPQGFLTAMRQDVTRAHKGWALDSVVLQNLITRYNKEDLKESPAEGVYVHGLFLEGASLDRRTGKLIESKAKVLYEQMPVIYIYAINTTSGKDPKLYECPIYRKPQRTDQKYVGSIDFETDHNPRHWTLRGVALLCDIK</sequence>
<evidence type="ECO:0000256" key="11">
    <source>
        <dbReference type="ARBA" id="ARBA00023175"/>
    </source>
</evidence>
<evidence type="ECO:0000256" key="9">
    <source>
        <dbReference type="ARBA" id="ARBA00023017"/>
    </source>
</evidence>
<feature type="coiled-coil region" evidence="13">
    <location>
        <begin position="2406"/>
        <end position="2454"/>
    </location>
</feature>
<feature type="domain" description="Dynein heavy chain C-terminal" evidence="23">
    <location>
        <begin position="3300"/>
        <end position="3595"/>
    </location>
</feature>
<dbReference type="InterPro" id="IPR027417">
    <property type="entry name" value="P-loop_NTPase"/>
</dbReference>
<feature type="compositionally biased region" description="Basic and acidic residues" evidence="14">
    <location>
        <begin position="755"/>
        <end position="766"/>
    </location>
</feature>
<dbReference type="Gene3D" id="1.10.8.720">
    <property type="entry name" value="Region D6 of dynein motor"/>
    <property type="match status" value="1"/>
</dbReference>
<dbReference type="Pfam" id="PF17852">
    <property type="entry name" value="Dynein_AAA_lid"/>
    <property type="match status" value="1"/>
</dbReference>
<dbReference type="InterPro" id="IPR004273">
    <property type="entry name" value="Dynein_heavy_D6_P-loop"/>
</dbReference>
<evidence type="ECO:0000256" key="10">
    <source>
        <dbReference type="ARBA" id="ARBA00023054"/>
    </source>
</evidence>
<dbReference type="Proteomes" id="UP001162164">
    <property type="component" value="Unassembled WGS sequence"/>
</dbReference>
<feature type="domain" description="Dynein heavy chain coiled coil stalk" evidence="18">
    <location>
        <begin position="2336"/>
        <end position="2493"/>
    </location>
</feature>
<evidence type="ECO:0000313" key="25">
    <source>
        <dbReference type="Proteomes" id="UP001162164"/>
    </source>
</evidence>
<dbReference type="Pfam" id="PF12777">
    <property type="entry name" value="MT"/>
    <property type="match status" value="2"/>
</dbReference>
<evidence type="ECO:0000256" key="13">
    <source>
        <dbReference type="SAM" id="Coils"/>
    </source>
</evidence>